<sequence>MTVRSEFVRSGEGKIRYRRVRAGGMEHYNVRVYVDGSDEELRRVEAVTYELHPSFRNPVHRQTNRASQFELTLWVWGMFDIEVEFELVDGGRARTRYYLRFSLPEDTGDNYVEVPVARQLEK</sequence>
<evidence type="ECO:0000313" key="2">
    <source>
        <dbReference type="EMBL" id="EDM75014.1"/>
    </source>
</evidence>
<dbReference type="STRING" id="391625.PPSIR1_16975"/>
<dbReference type="InterPro" id="IPR046888">
    <property type="entry name" value="pYEATS"/>
</dbReference>
<organism evidence="2 3">
    <name type="scientific">Plesiocystis pacifica SIR-1</name>
    <dbReference type="NCBI Taxonomy" id="391625"/>
    <lineage>
        <taxon>Bacteria</taxon>
        <taxon>Pseudomonadati</taxon>
        <taxon>Myxococcota</taxon>
        <taxon>Polyangia</taxon>
        <taxon>Nannocystales</taxon>
        <taxon>Nannocystaceae</taxon>
        <taxon>Plesiocystis</taxon>
    </lineage>
</organism>
<gene>
    <name evidence="2" type="ORF">PPSIR1_16975</name>
</gene>
<dbReference type="EMBL" id="ABCS01000107">
    <property type="protein sequence ID" value="EDM75014.1"/>
    <property type="molecule type" value="Genomic_DNA"/>
</dbReference>
<evidence type="ECO:0000259" key="1">
    <source>
        <dbReference type="PROSITE" id="PS51037"/>
    </source>
</evidence>
<reference evidence="2 3" key="1">
    <citation type="submission" date="2007-06" db="EMBL/GenBank/DDBJ databases">
        <authorList>
            <person name="Shimkets L."/>
            <person name="Ferriera S."/>
            <person name="Johnson J."/>
            <person name="Kravitz S."/>
            <person name="Beeson K."/>
            <person name="Sutton G."/>
            <person name="Rogers Y.-H."/>
            <person name="Friedman R."/>
            <person name="Frazier M."/>
            <person name="Venter J.C."/>
        </authorList>
    </citation>
    <scope>NUCLEOTIDE SEQUENCE [LARGE SCALE GENOMIC DNA]</scope>
    <source>
        <strain evidence="2 3">SIR-1</strain>
    </source>
</reference>
<feature type="domain" description="YEATS" evidence="1">
    <location>
        <begin position="1"/>
        <end position="122"/>
    </location>
</feature>
<comment type="caution">
    <text evidence="2">The sequence shown here is derived from an EMBL/GenBank/DDBJ whole genome shotgun (WGS) entry which is preliminary data.</text>
</comment>
<name>A6GGI8_9BACT</name>
<evidence type="ECO:0000313" key="3">
    <source>
        <dbReference type="Proteomes" id="UP000005801"/>
    </source>
</evidence>
<protein>
    <recommendedName>
        <fullName evidence="1">YEATS domain-containing protein</fullName>
    </recommendedName>
</protein>
<dbReference type="InterPro" id="IPR055129">
    <property type="entry name" value="YEATS_dom"/>
</dbReference>
<dbReference type="Gene3D" id="2.60.40.1970">
    <property type="entry name" value="YEATS domain"/>
    <property type="match status" value="1"/>
</dbReference>
<proteinExistence type="predicted"/>
<dbReference type="InterPro" id="IPR038704">
    <property type="entry name" value="YEAST_sf"/>
</dbReference>
<dbReference type="Pfam" id="PF20305">
    <property type="entry name" value="pYEATS"/>
    <property type="match status" value="1"/>
</dbReference>
<dbReference type="PROSITE" id="PS51037">
    <property type="entry name" value="YEATS"/>
    <property type="match status" value="1"/>
</dbReference>
<dbReference type="eggNOG" id="ENOG502ZJXH">
    <property type="taxonomic scope" value="Bacteria"/>
</dbReference>
<dbReference type="Proteomes" id="UP000005801">
    <property type="component" value="Unassembled WGS sequence"/>
</dbReference>
<keyword evidence="3" id="KW-1185">Reference proteome</keyword>
<dbReference type="AlphaFoldDB" id="A6GGI8"/>
<accession>A6GGI8</accession>